<organism evidence="2 3">
    <name type="scientific">Roseibium aggregatum</name>
    <dbReference type="NCBI Taxonomy" id="187304"/>
    <lineage>
        <taxon>Bacteria</taxon>
        <taxon>Pseudomonadati</taxon>
        <taxon>Pseudomonadota</taxon>
        <taxon>Alphaproteobacteria</taxon>
        <taxon>Hyphomicrobiales</taxon>
        <taxon>Stappiaceae</taxon>
        <taxon>Roseibium</taxon>
    </lineage>
</organism>
<keyword evidence="1" id="KW-1133">Transmembrane helix</keyword>
<keyword evidence="1" id="KW-0812">Transmembrane</keyword>
<feature type="transmembrane region" description="Helical" evidence="1">
    <location>
        <begin position="20"/>
        <end position="42"/>
    </location>
</feature>
<accession>A0A926P086</accession>
<feature type="transmembrane region" description="Helical" evidence="1">
    <location>
        <begin position="140"/>
        <end position="170"/>
    </location>
</feature>
<comment type="caution">
    <text evidence="2">The sequence shown here is derived from an EMBL/GenBank/DDBJ whole genome shotgun (WGS) entry which is preliminary data.</text>
</comment>
<dbReference type="RefSeq" id="WP_190291653.1">
    <property type="nucleotide sequence ID" value="NZ_JABFCZ010000011.1"/>
</dbReference>
<evidence type="ECO:0008006" key="4">
    <source>
        <dbReference type="Google" id="ProtNLM"/>
    </source>
</evidence>
<reference evidence="2" key="1">
    <citation type="submission" date="2020-05" db="EMBL/GenBank/DDBJ databases">
        <title>Identification of trans-AT polyketide cluster in two marine bacteria, producers of a novel glutaramide-containing polyketide sesbanimide D and analogs.</title>
        <authorList>
            <person name="Kacar D."/>
            <person name="Rodriguez P."/>
            <person name="Canedo L."/>
            <person name="Gonzalez E."/>
            <person name="Galan B."/>
            <person name="De La Calle F."/>
            <person name="Garcia J.L."/>
        </authorList>
    </citation>
    <scope>NUCLEOTIDE SEQUENCE</scope>
    <source>
        <strain evidence="2">PHM038</strain>
    </source>
</reference>
<feature type="transmembrane region" description="Helical" evidence="1">
    <location>
        <begin position="225"/>
        <end position="253"/>
    </location>
</feature>
<evidence type="ECO:0000313" key="3">
    <source>
        <dbReference type="Proteomes" id="UP000598467"/>
    </source>
</evidence>
<dbReference type="EMBL" id="JABFCZ010000011">
    <property type="protein sequence ID" value="MBD1546905.1"/>
    <property type="molecule type" value="Genomic_DNA"/>
</dbReference>
<dbReference type="AlphaFoldDB" id="A0A926P086"/>
<keyword evidence="1" id="KW-0472">Membrane</keyword>
<name>A0A926P086_9HYPH</name>
<sequence>MFRRILNDSFSLVFGNLETVFKVCGAWFVLQFVLLLVLQVILGSPPDDLAVTAGQPVQVSPAQMLAAFLVVIVAIVASASIAVAWHRFGLLGEQPGLIHLRVGAIEGRFILKMFLIGLITIAIFLPLELFVSLFGTMLDILIGVPVVTVVSFLVLSAFIIPHIVQLYLSLPAVAIERPIGLKEAHKLGQGLGWPMIGAGVVLVLPFVLVALGLQYLSQMVAGGGLLALLIAIKLALLNVLLQIILTVLSISVISAAYRIALERQHANFGETPSNPD</sequence>
<evidence type="ECO:0000256" key="1">
    <source>
        <dbReference type="SAM" id="Phobius"/>
    </source>
</evidence>
<dbReference type="Proteomes" id="UP000598467">
    <property type="component" value="Unassembled WGS sequence"/>
</dbReference>
<protein>
    <recommendedName>
        <fullName evidence="4">Glycerophosphoryl diester phosphodiesterase membrane domain-containing protein</fullName>
    </recommendedName>
</protein>
<feature type="transmembrane region" description="Helical" evidence="1">
    <location>
        <begin position="62"/>
        <end position="88"/>
    </location>
</feature>
<gene>
    <name evidence="2" type="ORF">HK439_11575</name>
</gene>
<feature type="transmembrane region" description="Helical" evidence="1">
    <location>
        <begin position="109"/>
        <end position="134"/>
    </location>
</feature>
<evidence type="ECO:0000313" key="2">
    <source>
        <dbReference type="EMBL" id="MBD1546905.1"/>
    </source>
</evidence>
<feature type="transmembrane region" description="Helical" evidence="1">
    <location>
        <begin position="191"/>
        <end position="213"/>
    </location>
</feature>
<proteinExistence type="predicted"/>